<evidence type="ECO:0000256" key="4">
    <source>
        <dbReference type="ARBA" id="ARBA00022692"/>
    </source>
</evidence>
<dbReference type="InterPro" id="IPR011042">
    <property type="entry name" value="6-blade_b-propeller_TolB-like"/>
</dbReference>
<evidence type="ECO:0000256" key="11">
    <source>
        <dbReference type="SAM" id="MobiDB-lite"/>
    </source>
</evidence>
<keyword evidence="7" id="KW-0333">Golgi apparatus</keyword>
<feature type="compositionally biased region" description="Low complexity" evidence="11">
    <location>
        <begin position="595"/>
        <end position="604"/>
    </location>
</feature>
<dbReference type="STRING" id="40148.A0A0D9Z675"/>
<dbReference type="GO" id="GO:1990538">
    <property type="term" value="F:xylan O-acetyltransferase activity"/>
    <property type="evidence" value="ECO:0007669"/>
    <property type="project" value="UniProtKB-ARBA"/>
</dbReference>
<dbReference type="Pfam" id="PF13839">
    <property type="entry name" value="PC-Esterase"/>
    <property type="match status" value="1"/>
</dbReference>
<dbReference type="Pfam" id="PF14416">
    <property type="entry name" value="PMR5N"/>
    <property type="match status" value="1"/>
</dbReference>
<evidence type="ECO:0000313" key="14">
    <source>
        <dbReference type="EnsemblPlants" id="OGLUM03G14760.1"/>
    </source>
</evidence>
<evidence type="ECO:0000256" key="1">
    <source>
        <dbReference type="ARBA" id="ARBA00004323"/>
    </source>
</evidence>
<accession>A0A0D9Z675</accession>
<keyword evidence="5" id="KW-0735">Signal-anchor</keyword>
<feature type="domain" description="Trichome birefringence-like C-terminal" evidence="12">
    <location>
        <begin position="792"/>
        <end position="1071"/>
    </location>
</feature>
<evidence type="ECO:0000256" key="8">
    <source>
        <dbReference type="ARBA" id="ARBA00023136"/>
    </source>
</evidence>
<keyword evidence="9" id="KW-1015">Disulfide bond</keyword>
<feature type="region of interest" description="Disordered" evidence="11">
    <location>
        <begin position="584"/>
        <end position="621"/>
    </location>
</feature>
<evidence type="ECO:0000259" key="12">
    <source>
        <dbReference type="Pfam" id="PF13839"/>
    </source>
</evidence>
<keyword evidence="4" id="KW-0812">Transmembrane</keyword>
<dbReference type="SUPFAM" id="SSF48371">
    <property type="entry name" value="ARM repeat"/>
    <property type="match status" value="1"/>
</dbReference>
<feature type="region of interest" description="Disordered" evidence="11">
    <location>
        <begin position="539"/>
        <end position="571"/>
    </location>
</feature>
<keyword evidence="10" id="KW-0325">Glycoprotein</keyword>
<comment type="subcellular location">
    <subcellularLocation>
        <location evidence="1">Golgi apparatus membrane</location>
        <topology evidence="1">Single-pass type II membrane protein</topology>
    </subcellularLocation>
</comment>
<dbReference type="InterPro" id="IPR011989">
    <property type="entry name" value="ARM-like"/>
</dbReference>
<feature type="compositionally biased region" description="Basic and acidic residues" evidence="11">
    <location>
        <begin position="648"/>
        <end position="657"/>
    </location>
</feature>
<evidence type="ECO:0000256" key="6">
    <source>
        <dbReference type="ARBA" id="ARBA00022989"/>
    </source>
</evidence>
<keyword evidence="3" id="KW-0808">Transferase</keyword>
<dbReference type="eggNOG" id="KOG0167">
    <property type="taxonomic scope" value="Eukaryota"/>
</dbReference>
<evidence type="ECO:0000256" key="10">
    <source>
        <dbReference type="ARBA" id="ARBA00023180"/>
    </source>
</evidence>
<dbReference type="Gene3D" id="1.25.10.10">
    <property type="entry name" value="Leucine-rich Repeat Variant"/>
    <property type="match status" value="1"/>
</dbReference>
<dbReference type="InterPro" id="IPR016024">
    <property type="entry name" value="ARM-type_fold"/>
</dbReference>
<dbReference type="InterPro" id="IPR029962">
    <property type="entry name" value="TBL"/>
</dbReference>
<evidence type="ECO:0000256" key="5">
    <source>
        <dbReference type="ARBA" id="ARBA00022968"/>
    </source>
</evidence>
<organism evidence="14">
    <name type="scientific">Oryza glumipatula</name>
    <dbReference type="NCBI Taxonomy" id="40148"/>
    <lineage>
        <taxon>Eukaryota</taxon>
        <taxon>Viridiplantae</taxon>
        <taxon>Streptophyta</taxon>
        <taxon>Embryophyta</taxon>
        <taxon>Tracheophyta</taxon>
        <taxon>Spermatophyta</taxon>
        <taxon>Magnoliopsida</taxon>
        <taxon>Liliopsida</taxon>
        <taxon>Poales</taxon>
        <taxon>Poaceae</taxon>
        <taxon>BOP clade</taxon>
        <taxon>Oryzoideae</taxon>
        <taxon>Oryzeae</taxon>
        <taxon>Oryzinae</taxon>
        <taxon>Oryza</taxon>
    </lineage>
</organism>
<reference evidence="14" key="2">
    <citation type="submission" date="2018-05" db="EMBL/GenBank/DDBJ databases">
        <title>OgluRS3 (Oryza glumaepatula Reference Sequence Version 3).</title>
        <authorList>
            <person name="Zhang J."/>
            <person name="Kudrna D."/>
            <person name="Lee S."/>
            <person name="Talag J."/>
            <person name="Welchert J."/>
            <person name="Wing R.A."/>
        </authorList>
    </citation>
    <scope>NUCLEOTIDE SEQUENCE [LARGE SCALE GENOMIC DNA]</scope>
</reference>
<dbReference type="InterPro" id="IPR025846">
    <property type="entry name" value="TBL_N"/>
</dbReference>
<feature type="domain" description="Trichome birefringence-like N-terminal" evidence="13">
    <location>
        <begin position="740"/>
        <end position="791"/>
    </location>
</feature>
<dbReference type="PANTHER" id="PTHR32285:SF19">
    <property type="entry name" value="PROTEIN TRICHOME BIREFRINGENCE-LIKE 6"/>
    <property type="match status" value="1"/>
</dbReference>
<proteinExistence type="inferred from homology"/>
<dbReference type="GO" id="GO:0000139">
    <property type="term" value="C:Golgi membrane"/>
    <property type="evidence" value="ECO:0007669"/>
    <property type="project" value="UniProtKB-SubCell"/>
</dbReference>
<evidence type="ECO:0000259" key="13">
    <source>
        <dbReference type="Pfam" id="PF14416"/>
    </source>
</evidence>
<sequence>MCGDCCGRGAGGAAEAGAAGAGGGRKRGCAGTALALVALAAAAAVAVLEGTAGGVSYVGDGWLHECAKWDADGRRLLVSNFFGAGVSELRAEAKGKEKEEERVVLADPDVAGRVALGLTVDAPRGRLLIVYADRLPRFAYSAVAAYDLASWRRLFLTRLDGPGSAANDAVETMIKVLNSPKEETQAKSASALAGLFHCRKDLREIHIAVKTLWSVMKLIDGQTDKILMAASSCLAAIFLSIKQNKDVAAIGRDALAPLVSLANSTVLECRPINQPLSDTINRSGAVLALAGLLEAANGEAAATSEVVDALVLLSKLPKVSSGHTKAPWTVLAENPHTILPLVSCVADAAPSLQDKAIEVLSRLCSDQHDIVGGLVSEIPGCISSVARRVIGSNMLKVGGCSLLVCAAKEHCQKQIEILSDSSLYIQLIHSLVSMIHMTNLPSENGSGENISDIKISRHSKENNNSDETVCRTAVISGNMIPLWLLAVFARHDSKTRAEILEAGAVEMLMEKISQNAFLYVGEEDSTAWVCGGGRSTSGAAVDVLPGRGRSGSLGEAARRSDAGGFPSAGGVGSAMEVKEAALGSENGGAPANGDSGSAMGAEGAPAGGGDGNSAEGENTTKEVADSAMETNLLVSNASASQGAAAPAEEPKKPKSVQDVDSSMGDSDLGSNGEFLQGESGNSSAGAHTSQRVDQGEHSAHSTVRNSSGAAPLSSSKQKTDLVQETVDSKVDAARSDAALCNVYDGRWVFDESYPLYTSDSCPFIDEGFSCEANGRMDGSYRKWRWQPTHCSIPRFDARKMLEMLRGKRLVFVGDSINRNQWESMMCLLRGAVSDPARIHEARGRRITKERGDYNFKFLDYNCSVEYHVTHFLVHEGKARIGSKRTRTLRIDTVDRTSSKWRGADVLVFNTAHWWSHHKTKAGVNYYQEGDHVYPHLDASTAYLKALTTWASWVDHYINPRKTRVFFRSSSPSHFSGGEWNSGGHCRESTLPLSDTRVRPVPEINMILEQVAQQMKTSVTILNITNLSGLRIDGHPSVYGRKAVVGLTASSVQDCSHWCLPGVPDTWNELLFYHLGTARGVSYVGDGWFHDGVRWDAEGGRFLVTTMTDGRVVEVPGGGGAGAGEGKVEARVVVADPEAAGRSATGLTLDAPRRRLLVVYTDLAPWFGYAAVAAYELGSWRRLFLVRLDRPGDSTLADDVAVDEEGNAYVTDAKGNKIWKVSPDGEPLSVIKNATFFQRPGWINNFVGLNGIVYHPNGYLLVIHTSGGDLFKVCPKTGSVHVVKVKGSLKTGDGLALLSPTRLVAAGLVSRLVESDDDWETAVVTGRYVGPAHRIGSSATVKDGDVASNHGPTQVHLFSSRCIRFTPLAFTSKSMQFFKV</sequence>
<evidence type="ECO:0000313" key="15">
    <source>
        <dbReference type="Proteomes" id="UP000026961"/>
    </source>
</evidence>
<keyword evidence="6" id="KW-1133">Transmembrane helix</keyword>
<keyword evidence="15" id="KW-1185">Reference proteome</keyword>
<dbReference type="EnsemblPlants" id="OGLUM03G14760.1">
    <property type="protein sequence ID" value="OGLUM03G14760.1"/>
    <property type="gene ID" value="OGLUM03G14760"/>
</dbReference>
<dbReference type="PANTHER" id="PTHR32285">
    <property type="entry name" value="PROTEIN TRICHOME BIREFRINGENCE-LIKE 9-RELATED"/>
    <property type="match status" value="1"/>
</dbReference>
<feature type="compositionally biased region" description="Polar residues" evidence="11">
    <location>
        <begin position="678"/>
        <end position="692"/>
    </location>
</feature>
<dbReference type="SUPFAM" id="SSF63829">
    <property type="entry name" value="Calcium-dependent phosphotriesterase"/>
    <property type="match status" value="1"/>
</dbReference>
<evidence type="ECO:0000256" key="3">
    <source>
        <dbReference type="ARBA" id="ARBA00022679"/>
    </source>
</evidence>
<feature type="compositionally biased region" description="Polar residues" evidence="11">
    <location>
        <begin position="700"/>
        <end position="716"/>
    </location>
</feature>
<evidence type="ECO:0000256" key="9">
    <source>
        <dbReference type="ARBA" id="ARBA00023157"/>
    </source>
</evidence>
<name>A0A0D9Z675_9ORYZ</name>
<dbReference type="Gene3D" id="2.120.10.30">
    <property type="entry name" value="TolB, C-terminal domain"/>
    <property type="match status" value="1"/>
</dbReference>
<feature type="region of interest" description="Disordered" evidence="11">
    <location>
        <begin position="637"/>
        <end position="721"/>
    </location>
</feature>
<protein>
    <submittedName>
        <fullName evidence="14">Uncharacterized protein</fullName>
    </submittedName>
</protein>
<dbReference type="Proteomes" id="UP000026961">
    <property type="component" value="Chromosome 3"/>
</dbReference>
<evidence type="ECO:0000256" key="7">
    <source>
        <dbReference type="ARBA" id="ARBA00023034"/>
    </source>
</evidence>
<dbReference type="Gramene" id="OGLUM03G14760.1">
    <property type="protein sequence ID" value="OGLUM03G14760.1"/>
    <property type="gene ID" value="OGLUM03G14760"/>
</dbReference>
<comment type="similarity">
    <text evidence="2">Belongs to the PC-esterase family. TBL subfamily.</text>
</comment>
<reference evidence="14" key="1">
    <citation type="submission" date="2015-04" db="UniProtKB">
        <authorList>
            <consortium name="EnsemblPlants"/>
        </authorList>
    </citation>
    <scope>IDENTIFICATION</scope>
</reference>
<dbReference type="HOGENOM" id="CLU_255753_0_0_1"/>
<dbReference type="InterPro" id="IPR026057">
    <property type="entry name" value="TBL_C"/>
</dbReference>
<keyword evidence="8" id="KW-0472">Membrane</keyword>
<feature type="compositionally biased region" description="Low complexity" evidence="11">
    <location>
        <begin position="637"/>
        <end position="647"/>
    </location>
</feature>
<evidence type="ECO:0000256" key="2">
    <source>
        <dbReference type="ARBA" id="ARBA00007727"/>
    </source>
</evidence>